<protein>
    <submittedName>
        <fullName evidence="2">Thioredoxin</fullName>
    </submittedName>
</protein>
<dbReference type="STRING" id="1130080.SAMN04488113_11715"/>
<dbReference type="Pfam" id="PF00085">
    <property type="entry name" value="Thioredoxin"/>
    <property type="match status" value="1"/>
</dbReference>
<evidence type="ECO:0000313" key="3">
    <source>
        <dbReference type="Proteomes" id="UP000198564"/>
    </source>
</evidence>
<dbReference type="CDD" id="cd02947">
    <property type="entry name" value="TRX_family"/>
    <property type="match status" value="1"/>
</dbReference>
<dbReference type="InterPro" id="IPR036249">
    <property type="entry name" value="Thioredoxin-like_sf"/>
</dbReference>
<accession>A0A1H6TFR9</accession>
<organism evidence="2 3">
    <name type="scientific">Alkalibacterium gilvum</name>
    <dbReference type="NCBI Taxonomy" id="1130080"/>
    <lineage>
        <taxon>Bacteria</taxon>
        <taxon>Bacillati</taxon>
        <taxon>Bacillota</taxon>
        <taxon>Bacilli</taxon>
        <taxon>Lactobacillales</taxon>
        <taxon>Carnobacteriaceae</taxon>
        <taxon>Alkalibacterium</taxon>
    </lineage>
</organism>
<dbReference type="OrthoDB" id="411356at2"/>
<reference evidence="3" key="1">
    <citation type="submission" date="2016-10" db="EMBL/GenBank/DDBJ databases">
        <authorList>
            <person name="Varghese N."/>
            <person name="Submissions S."/>
        </authorList>
    </citation>
    <scope>NUCLEOTIDE SEQUENCE [LARGE SCALE GENOMIC DNA]</scope>
    <source>
        <strain evidence="3">DSM 25751</strain>
    </source>
</reference>
<dbReference type="EMBL" id="FNYW01000017">
    <property type="protein sequence ID" value="SEI75957.1"/>
    <property type="molecule type" value="Genomic_DNA"/>
</dbReference>
<evidence type="ECO:0000313" key="2">
    <source>
        <dbReference type="EMBL" id="SEI75957.1"/>
    </source>
</evidence>
<sequence length="112" mass="12800">MMDGFKEAQSLEELQTFVKEKDLALLYLYGNNCSVCHAVLPQIKPIIESYPEIESMQADVQKLQSIAGEYTVFTIPVVLLFVNGQEVMRFARFIERNKVNEQLKKITDALKA</sequence>
<proteinExistence type="predicted"/>
<dbReference type="AlphaFoldDB" id="A0A1H6TFR9"/>
<name>A0A1H6TFR9_9LACT</name>
<keyword evidence="3" id="KW-1185">Reference proteome</keyword>
<gene>
    <name evidence="2" type="ORF">SAMN04488113_11715</name>
</gene>
<dbReference type="Proteomes" id="UP000198564">
    <property type="component" value="Unassembled WGS sequence"/>
</dbReference>
<evidence type="ECO:0000259" key="1">
    <source>
        <dbReference type="Pfam" id="PF00085"/>
    </source>
</evidence>
<dbReference type="SUPFAM" id="SSF52833">
    <property type="entry name" value="Thioredoxin-like"/>
    <property type="match status" value="1"/>
</dbReference>
<dbReference type="Gene3D" id="3.40.30.10">
    <property type="entry name" value="Glutaredoxin"/>
    <property type="match status" value="1"/>
</dbReference>
<feature type="domain" description="Thioredoxin" evidence="1">
    <location>
        <begin position="12"/>
        <end position="104"/>
    </location>
</feature>
<dbReference type="InterPro" id="IPR013766">
    <property type="entry name" value="Thioredoxin_domain"/>
</dbReference>